<dbReference type="Proteomes" id="UP000198582">
    <property type="component" value="Unassembled WGS sequence"/>
</dbReference>
<evidence type="ECO:0000256" key="1">
    <source>
        <dbReference type="ARBA" id="ARBA00022729"/>
    </source>
</evidence>
<organism evidence="3 4">
    <name type="scientific">Amycolatopsis saalfeldensis</name>
    <dbReference type="NCBI Taxonomy" id="394193"/>
    <lineage>
        <taxon>Bacteria</taxon>
        <taxon>Bacillati</taxon>
        <taxon>Actinomycetota</taxon>
        <taxon>Actinomycetes</taxon>
        <taxon>Pseudonocardiales</taxon>
        <taxon>Pseudonocardiaceae</taxon>
        <taxon>Amycolatopsis</taxon>
    </lineage>
</organism>
<accession>A0A1H8YDF2</accession>
<evidence type="ECO:0000313" key="4">
    <source>
        <dbReference type="Proteomes" id="UP000198582"/>
    </source>
</evidence>
<reference evidence="4" key="1">
    <citation type="submission" date="2016-10" db="EMBL/GenBank/DDBJ databases">
        <authorList>
            <person name="Varghese N."/>
            <person name="Submissions S."/>
        </authorList>
    </citation>
    <scope>NUCLEOTIDE SEQUENCE [LARGE SCALE GENOMIC DNA]</scope>
    <source>
        <strain evidence="4">DSM 44993</strain>
    </source>
</reference>
<proteinExistence type="predicted"/>
<dbReference type="RefSeq" id="WP_245787529.1">
    <property type="nucleotide sequence ID" value="NZ_FOEF01000014.1"/>
</dbReference>
<evidence type="ECO:0000313" key="3">
    <source>
        <dbReference type="EMBL" id="SEP50280.1"/>
    </source>
</evidence>
<protein>
    <recommendedName>
        <fullName evidence="5">Trypsin</fullName>
    </recommendedName>
</protein>
<dbReference type="InterPro" id="IPR050966">
    <property type="entry name" value="Glutamyl_endopeptidase"/>
</dbReference>
<dbReference type="STRING" id="394193.SAMN04489732_11473"/>
<dbReference type="SUPFAM" id="SSF50494">
    <property type="entry name" value="Trypsin-like serine proteases"/>
    <property type="match status" value="1"/>
</dbReference>
<keyword evidence="1 2" id="KW-0732">Signal</keyword>
<keyword evidence="4" id="KW-1185">Reference proteome</keyword>
<evidence type="ECO:0000256" key="2">
    <source>
        <dbReference type="SAM" id="SignalP"/>
    </source>
</evidence>
<feature type="signal peptide" evidence="2">
    <location>
        <begin position="1"/>
        <end position="29"/>
    </location>
</feature>
<dbReference type="Gene3D" id="2.40.10.10">
    <property type="entry name" value="Trypsin-like serine proteases"/>
    <property type="match status" value="2"/>
</dbReference>
<dbReference type="InterPro" id="IPR043504">
    <property type="entry name" value="Peptidase_S1_PA_chymotrypsin"/>
</dbReference>
<dbReference type="PANTHER" id="PTHR15462">
    <property type="entry name" value="SERINE PROTEASE"/>
    <property type="match status" value="1"/>
</dbReference>
<dbReference type="EMBL" id="FOEF01000014">
    <property type="protein sequence ID" value="SEP50280.1"/>
    <property type="molecule type" value="Genomic_DNA"/>
</dbReference>
<evidence type="ECO:0008006" key="5">
    <source>
        <dbReference type="Google" id="ProtNLM"/>
    </source>
</evidence>
<dbReference type="PANTHER" id="PTHR15462:SF19">
    <property type="entry name" value="PEPTIDASE S1 DOMAIN-CONTAINING PROTEIN"/>
    <property type="match status" value="1"/>
</dbReference>
<feature type="chain" id="PRO_5011617226" description="Trypsin" evidence="2">
    <location>
        <begin position="30"/>
        <end position="337"/>
    </location>
</feature>
<gene>
    <name evidence="3" type="ORF">SAMN04489732_11473</name>
</gene>
<sequence>MSIIRLRAVLLAGAALSLLSMGAVTPAYAAEVATSDLAVTPAQQQAVLDYWTPERIKALTQPSSDNPPKAAADGAPWTGPGATFGRLFFTDHGEDVSCTATVVHSANRSTVVTAGHCVENTDLLGENPAWNANSLFIPGYHDGLAPYGKFVGRLGVADSTWLANDQQNAAKFDAYDQAFVALNPNEAGQRVEDAVGAAQNIGFDTPGDADVHQFGYPRAASDPAREGLPEYIGERLAFCHGPAKHYPGTTDHPDSPDEWGTACVMGGGSSGGPRLRDFDPATGLGTVVGDNTHAGFFDAAGKVCPSGATGNCTRYLVGPQFSTAITRPLYERAQSAQ</sequence>
<dbReference type="InterPro" id="IPR009003">
    <property type="entry name" value="Peptidase_S1_PA"/>
</dbReference>
<dbReference type="AlphaFoldDB" id="A0A1H8YDF2"/>
<name>A0A1H8YDF2_9PSEU</name>